<dbReference type="CDD" id="cd21455">
    <property type="entry name" value="DLC-like_DYNLT1_DYNLT3"/>
    <property type="match status" value="1"/>
</dbReference>
<dbReference type="GO" id="GO:0007018">
    <property type="term" value="P:microtubule-based movement"/>
    <property type="evidence" value="ECO:0007669"/>
    <property type="project" value="TreeGrafter"/>
</dbReference>
<evidence type="ECO:0000313" key="2">
    <source>
        <dbReference type="EMBL" id="CAD2222285.1"/>
    </source>
</evidence>
<feature type="compositionally biased region" description="Basic and acidic residues" evidence="1">
    <location>
        <begin position="42"/>
        <end position="52"/>
    </location>
</feature>
<feature type="region of interest" description="Disordered" evidence="1">
    <location>
        <begin position="1"/>
        <end position="75"/>
    </location>
</feature>
<name>A0A7G2CRY0_9TRYP</name>
<dbReference type="PANTHER" id="PTHR21255">
    <property type="entry name" value="T-COMPLEX-ASSOCIATED-TESTIS-EXPRESSED 1/ DYNEIN LIGHT CHAIN"/>
    <property type="match status" value="1"/>
</dbReference>
<feature type="compositionally biased region" description="Low complexity" evidence="1">
    <location>
        <begin position="61"/>
        <end position="71"/>
    </location>
</feature>
<organism evidence="2 3">
    <name type="scientific">Angomonas deanei</name>
    <dbReference type="NCBI Taxonomy" id="59799"/>
    <lineage>
        <taxon>Eukaryota</taxon>
        <taxon>Discoba</taxon>
        <taxon>Euglenozoa</taxon>
        <taxon>Kinetoplastea</taxon>
        <taxon>Metakinetoplastina</taxon>
        <taxon>Trypanosomatida</taxon>
        <taxon>Trypanosomatidae</taxon>
        <taxon>Strigomonadinae</taxon>
        <taxon>Angomonas</taxon>
    </lineage>
</organism>
<evidence type="ECO:0000313" key="3">
    <source>
        <dbReference type="Proteomes" id="UP000515908"/>
    </source>
</evidence>
<keyword evidence="3" id="KW-1185">Reference proteome</keyword>
<feature type="compositionally biased region" description="Low complexity" evidence="1">
    <location>
        <begin position="114"/>
        <end position="126"/>
    </location>
</feature>
<dbReference type="InterPro" id="IPR005334">
    <property type="entry name" value="Tctex-1-like"/>
</dbReference>
<dbReference type="Gene3D" id="3.30.1140.40">
    <property type="entry name" value="Tctex-1"/>
    <property type="match status" value="1"/>
</dbReference>
<dbReference type="InterPro" id="IPR038586">
    <property type="entry name" value="Tctex-1-like_sf"/>
</dbReference>
<sequence>MSEEVQEVTSPNNNENTMTEERNHELENNNNENENENNNKNNSDDEWHSGGEEKEDEESESPNNHHQNNNNEQKEVNFEPVVGNDVKNIILQVLSPYLDDDGGNDAPVAPVDDNNNNNENNKNNNNALVEDTAPRYDHAQVKGWIQLITDLTMEKLLAMKKPFKYVVHIVIMRKCGAGMHVCSSCYYGQQDGHVGHSHDLSPHLYAVVTVYWCSI</sequence>
<dbReference type="GO" id="GO:0045505">
    <property type="term" value="F:dynein intermediate chain binding"/>
    <property type="evidence" value="ECO:0007669"/>
    <property type="project" value="TreeGrafter"/>
</dbReference>
<protein>
    <submittedName>
        <fullName evidence="2">Tctex-1 family, putative</fullName>
    </submittedName>
</protein>
<dbReference type="AlphaFoldDB" id="A0A7G2CRY0"/>
<dbReference type="Proteomes" id="UP000515908">
    <property type="component" value="Chromosome 25"/>
</dbReference>
<dbReference type="VEuPathDB" id="TriTrypDB:ADEAN_000982500"/>
<proteinExistence type="predicted"/>
<reference evidence="2 3" key="1">
    <citation type="submission" date="2020-08" db="EMBL/GenBank/DDBJ databases">
        <authorList>
            <person name="Newling K."/>
            <person name="Davey J."/>
            <person name="Forrester S."/>
        </authorList>
    </citation>
    <scope>NUCLEOTIDE SEQUENCE [LARGE SCALE GENOMIC DNA]</scope>
    <source>
        <strain evidence="3">Crithidia deanei Carvalho (ATCC PRA-265)</strain>
    </source>
</reference>
<dbReference type="GO" id="GO:0005868">
    <property type="term" value="C:cytoplasmic dynein complex"/>
    <property type="evidence" value="ECO:0007669"/>
    <property type="project" value="TreeGrafter"/>
</dbReference>
<dbReference type="Pfam" id="PF03645">
    <property type="entry name" value="Tctex-1"/>
    <property type="match status" value="1"/>
</dbReference>
<dbReference type="GO" id="GO:0005737">
    <property type="term" value="C:cytoplasm"/>
    <property type="evidence" value="ECO:0007669"/>
    <property type="project" value="TreeGrafter"/>
</dbReference>
<dbReference type="EMBL" id="LR877169">
    <property type="protein sequence ID" value="CAD2222285.1"/>
    <property type="molecule type" value="Genomic_DNA"/>
</dbReference>
<dbReference type="PANTHER" id="PTHR21255:SF17">
    <property type="entry name" value="LIGHT CHAIN, PUTATIVE-RELATED"/>
    <property type="match status" value="1"/>
</dbReference>
<accession>A0A7G2CRY0</accession>
<feature type="region of interest" description="Disordered" evidence="1">
    <location>
        <begin position="101"/>
        <end position="127"/>
    </location>
</feature>
<gene>
    <name evidence="2" type="ORF">ADEAN_000982500</name>
</gene>
<evidence type="ECO:0000256" key="1">
    <source>
        <dbReference type="SAM" id="MobiDB-lite"/>
    </source>
</evidence>
<feature type="compositionally biased region" description="Low complexity" evidence="1">
    <location>
        <begin position="28"/>
        <end position="41"/>
    </location>
</feature>